<evidence type="ECO:0000313" key="8">
    <source>
        <dbReference type="Proteomes" id="UP000030746"/>
    </source>
</evidence>
<dbReference type="OrthoDB" id="10064769at2759"/>
<evidence type="ECO:0000256" key="5">
    <source>
        <dbReference type="ARBA" id="ARBA00023212"/>
    </source>
</evidence>
<gene>
    <name evidence="7" type="ORF">LOTGIDRAFT_209027</name>
</gene>
<dbReference type="KEGG" id="lgi:LOTGIDRAFT_209027"/>
<dbReference type="GO" id="GO:0005813">
    <property type="term" value="C:centrosome"/>
    <property type="evidence" value="ECO:0007669"/>
    <property type="project" value="UniProtKB-SubCell"/>
</dbReference>
<name>V4AWH8_LOTGI</name>
<dbReference type="GO" id="GO:0005819">
    <property type="term" value="C:spindle"/>
    <property type="evidence" value="ECO:0007669"/>
    <property type="project" value="UniProtKB-SubCell"/>
</dbReference>
<keyword evidence="8" id="KW-1185">Reference proteome</keyword>
<feature type="compositionally biased region" description="Polar residues" evidence="6">
    <location>
        <begin position="65"/>
        <end position="76"/>
    </location>
</feature>
<dbReference type="EMBL" id="KB201304">
    <property type="protein sequence ID" value="ESO97861.1"/>
    <property type="molecule type" value="Genomic_DNA"/>
</dbReference>
<protein>
    <submittedName>
        <fullName evidence="7">Uncharacterized protein</fullName>
    </submittedName>
</protein>
<evidence type="ECO:0000256" key="6">
    <source>
        <dbReference type="SAM" id="MobiDB-lite"/>
    </source>
</evidence>
<dbReference type="AlphaFoldDB" id="V4AWH8"/>
<dbReference type="PANTHER" id="PTHR28578">
    <property type="entry name" value="MITOTIC-SPINDLE ORGANIZING PROTEIN 2A-RELATED"/>
    <property type="match status" value="1"/>
</dbReference>
<organism evidence="7 8">
    <name type="scientific">Lottia gigantea</name>
    <name type="common">Giant owl limpet</name>
    <dbReference type="NCBI Taxonomy" id="225164"/>
    <lineage>
        <taxon>Eukaryota</taxon>
        <taxon>Metazoa</taxon>
        <taxon>Spiralia</taxon>
        <taxon>Lophotrochozoa</taxon>
        <taxon>Mollusca</taxon>
        <taxon>Gastropoda</taxon>
        <taxon>Patellogastropoda</taxon>
        <taxon>Lottioidea</taxon>
        <taxon>Lottiidae</taxon>
        <taxon>Lottia</taxon>
    </lineage>
</organism>
<dbReference type="STRING" id="225164.V4AWH8"/>
<evidence type="ECO:0000256" key="2">
    <source>
        <dbReference type="ARBA" id="ARBA00004300"/>
    </source>
</evidence>
<dbReference type="Pfam" id="PF12926">
    <property type="entry name" value="MOZART2"/>
    <property type="match status" value="1"/>
</dbReference>
<dbReference type="HOGENOM" id="CLU_2239638_0_0_1"/>
<comment type="subcellular location">
    <subcellularLocation>
        <location evidence="2">Cytoplasm</location>
        <location evidence="2">Cytoskeleton</location>
        <location evidence="2">Microtubule organizing center</location>
        <location evidence="2">Centrosome</location>
    </subcellularLocation>
    <subcellularLocation>
        <location evidence="1">Cytoplasm</location>
        <location evidence="1">Cytoskeleton</location>
        <location evidence="1">Spindle</location>
    </subcellularLocation>
</comment>
<proteinExistence type="inferred from homology"/>
<comment type="similarity">
    <text evidence="3">Belongs to the MOZART2 family.</text>
</comment>
<reference evidence="7 8" key="1">
    <citation type="journal article" date="2013" name="Nature">
        <title>Insights into bilaterian evolution from three spiralian genomes.</title>
        <authorList>
            <person name="Simakov O."/>
            <person name="Marletaz F."/>
            <person name="Cho S.J."/>
            <person name="Edsinger-Gonzales E."/>
            <person name="Havlak P."/>
            <person name="Hellsten U."/>
            <person name="Kuo D.H."/>
            <person name="Larsson T."/>
            <person name="Lv J."/>
            <person name="Arendt D."/>
            <person name="Savage R."/>
            <person name="Osoegawa K."/>
            <person name="de Jong P."/>
            <person name="Grimwood J."/>
            <person name="Chapman J.A."/>
            <person name="Shapiro H."/>
            <person name="Aerts A."/>
            <person name="Otillar R.P."/>
            <person name="Terry A.Y."/>
            <person name="Boore J.L."/>
            <person name="Grigoriev I.V."/>
            <person name="Lindberg D.R."/>
            <person name="Seaver E.C."/>
            <person name="Weisblat D.A."/>
            <person name="Putnam N.H."/>
            <person name="Rokhsar D.S."/>
        </authorList>
    </citation>
    <scope>NUCLEOTIDE SEQUENCE [LARGE SCALE GENOMIC DNA]</scope>
</reference>
<dbReference type="GeneID" id="20246112"/>
<dbReference type="InterPro" id="IPR024332">
    <property type="entry name" value="MOZART2"/>
</dbReference>
<keyword evidence="4" id="KW-0963">Cytoplasm</keyword>
<sequence length="105" mass="11574">MTTGSEVLRYQLCSKNVLAPDETELYELTQLAGVVTDPQVFKIILDLLKLNVAPAAILHMIKSMSGPTRRTKTASGKPQAAKPESSNIPSHKHRQPPARSRDVRK</sequence>
<dbReference type="CTD" id="20246112"/>
<evidence type="ECO:0000313" key="7">
    <source>
        <dbReference type="EMBL" id="ESO97861.1"/>
    </source>
</evidence>
<dbReference type="RefSeq" id="XP_009051702.1">
    <property type="nucleotide sequence ID" value="XM_009053454.1"/>
</dbReference>
<evidence type="ECO:0000256" key="3">
    <source>
        <dbReference type="ARBA" id="ARBA00007286"/>
    </source>
</evidence>
<dbReference type="PANTHER" id="PTHR28578:SF2">
    <property type="entry name" value="MITOTIC-SPINDLE ORGANIZING PROTEIN 2"/>
    <property type="match status" value="1"/>
</dbReference>
<dbReference type="OMA" id="QFTLMSK"/>
<dbReference type="Proteomes" id="UP000030746">
    <property type="component" value="Unassembled WGS sequence"/>
</dbReference>
<keyword evidence="5" id="KW-0206">Cytoskeleton</keyword>
<evidence type="ECO:0000256" key="1">
    <source>
        <dbReference type="ARBA" id="ARBA00004186"/>
    </source>
</evidence>
<evidence type="ECO:0000256" key="4">
    <source>
        <dbReference type="ARBA" id="ARBA00022490"/>
    </source>
</evidence>
<feature type="region of interest" description="Disordered" evidence="6">
    <location>
        <begin position="61"/>
        <end position="105"/>
    </location>
</feature>
<accession>V4AWH8</accession>